<comment type="caution">
    <text evidence="2">The sequence shown here is derived from an EMBL/GenBank/DDBJ whole genome shotgun (WGS) entry which is preliminary data.</text>
</comment>
<dbReference type="Proteomes" id="UP000610594">
    <property type="component" value="Unassembled WGS sequence"/>
</dbReference>
<accession>A0ABX0MTA4</accession>
<gene>
    <name evidence="2" type="ORF">F1735_23750</name>
</gene>
<evidence type="ECO:0000313" key="2">
    <source>
        <dbReference type="EMBL" id="NHZ65277.1"/>
    </source>
</evidence>
<keyword evidence="3" id="KW-1185">Reference proteome</keyword>
<reference evidence="2 3" key="1">
    <citation type="submission" date="2019-10" db="EMBL/GenBank/DDBJ databases">
        <title>Taxonomy of Antarctic Massilia spp.: description of Massilia rubra sp. nov., Massilia aquatica sp. nov., Massilia mucilaginosa sp. nov., Massilia frigida sp. nov. isolated from streams, lakes and regoliths.</title>
        <authorList>
            <person name="Holochova P."/>
            <person name="Sedlacek I."/>
            <person name="Kralova S."/>
            <person name="Maslanova I."/>
            <person name="Busse H.-J."/>
            <person name="Stankova E."/>
            <person name="Vrbovska V."/>
            <person name="Kovarovic V."/>
            <person name="Bartak M."/>
            <person name="Svec P."/>
            <person name="Pantucek R."/>
        </authorList>
    </citation>
    <scope>NUCLEOTIDE SEQUENCE [LARGE SCALE GENOMIC DNA]</scope>
    <source>
        <strain evidence="2 3">CCM 8694</strain>
    </source>
</reference>
<dbReference type="InterPro" id="IPR014735">
    <property type="entry name" value="Transposase_Tn5-like_N"/>
</dbReference>
<dbReference type="SUPFAM" id="SSF53098">
    <property type="entry name" value="Ribonuclease H-like"/>
    <property type="match status" value="1"/>
</dbReference>
<dbReference type="EMBL" id="WHJF01000077">
    <property type="protein sequence ID" value="NHZ65277.1"/>
    <property type="molecule type" value="Genomic_DNA"/>
</dbReference>
<evidence type="ECO:0000259" key="1">
    <source>
        <dbReference type="Pfam" id="PF14706"/>
    </source>
</evidence>
<evidence type="ECO:0000313" key="3">
    <source>
        <dbReference type="Proteomes" id="UP000610594"/>
    </source>
</evidence>
<proteinExistence type="predicted"/>
<dbReference type="Gene3D" id="1.10.246.40">
    <property type="entry name" value="Tn5 transposase, domain 1"/>
    <property type="match status" value="1"/>
</dbReference>
<dbReference type="Pfam" id="PF14706">
    <property type="entry name" value="Tnp_DNA_bind"/>
    <property type="match status" value="1"/>
</dbReference>
<organism evidence="2 3">
    <name type="scientific">Massilia genomosp. 1</name>
    <dbReference type="NCBI Taxonomy" id="2609280"/>
    <lineage>
        <taxon>Bacteria</taxon>
        <taxon>Pseudomonadati</taxon>
        <taxon>Pseudomonadota</taxon>
        <taxon>Betaproteobacteria</taxon>
        <taxon>Burkholderiales</taxon>
        <taxon>Oxalobacteraceae</taxon>
        <taxon>Telluria group</taxon>
        <taxon>Massilia</taxon>
    </lineage>
</organism>
<feature type="domain" description="Transposase Tn5-like N-terminal" evidence="1">
    <location>
        <begin position="102"/>
        <end position="159"/>
    </location>
</feature>
<protein>
    <recommendedName>
        <fullName evidence="1">Transposase Tn5-like N-terminal domain-containing protein</fullName>
    </recommendedName>
</protein>
<name>A0ABX0MTA4_9BURK</name>
<dbReference type="InterPro" id="IPR038215">
    <property type="entry name" value="TN5-like_N_sf"/>
</dbReference>
<dbReference type="InterPro" id="IPR012337">
    <property type="entry name" value="RNaseH-like_sf"/>
</dbReference>
<sequence>MWPASGRPGSRTNSAMPHNRRGLSPLFLLWLCPRLPPQSGHCGLVLWNRVYLSSLHTSPARRAGQAKNAFTFSGLNAALVNSPRFRFALVVWVDELATATAPWTETEFAQRDLGDARRNKRARILMERFAAGPTANVPKACQGWGETMAAYRFFDNDSVDWAGDRGAALAADTIELASQTTTGRTSVPLFCGGTEVPPS</sequence>